<sequence>MAFRAEEALKKAVARTIADHKRTGDPIVIWQDGKVVKVPADQIEVHETEAKYVNPKEKSK</sequence>
<name>A0A8J6N558_9BACT</name>
<evidence type="ECO:0000313" key="1">
    <source>
        <dbReference type="EMBL" id="MBC8198813.1"/>
    </source>
</evidence>
<dbReference type="Proteomes" id="UP000603545">
    <property type="component" value="Unassembled WGS sequence"/>
</dbReference>
<protein>
    <submittedName>
        <fullName evidence="1">Uncharacterized protein</fullName>
    </submittedName>
</protein>
<accession>A0A8J6N558</accession>
<dbReference type="EMBL" id="JACNLL010000024">
    <property type="protein sequence ID" value="MBC8198813.1"/>
    <property type="molecule type" value="Genomic_DNA"/>
</dbReference>
<proteinExistence type="predicted"/>
<dbReference type="AlphaFoldDB" id="A0A8J6N558"/>
<comment type="caution">
    <text evidence="1">The sequence shown here is derived from an EMBL/GenBank/DDBJ whole genome shotgun (WGS) entry which is preliminary data.</text>
</comment>
<gene>
    <name evidence="1" type="ORF">H8E80_02025</name>
</gene>
<evidence type="ECO:0000313" key="2">
    <source>
        <dbReference type="Proteomes" id="UP000603545"/>
    </source>
</evidence>
<organism evidence="1 2">
    <name type="scientific">Candidatus Desulfaltia bathyphila</name>
    <dbReference type="NCBI Taxonomy" id="2841697"/>
    <lineage>
        <taxon>Bacteria</taxon>
        <taxon>Pseudomonadati</taxon>
        <taxon>Thermodesulfobacteriota</taxon>
        <taxon>Desulfobacteria</taxon>
        <taxon>Desulfobacterales</taxon>
        <taxon>Desulfobacterales incertae sedis</taxon>
        <taxon>Candidatus Desulfaltia</taxon>
    </lineage>
</organism>
<reference evidence="1 2" key="1">
    <citation type="submission" date="2020-08" db="EMBL/GenBank/DDBJ databases">
        <title>Bridging the membrane lipid divide: bacteria of the FCB group superphylum have the potential to synthesize archaeal ether lipids.</title>
        <authorList>
            <person name="Villanueva L."/>
            <person name="Von Meijenfeldt F.A.B."/>
            <person name="Westbye A.B."/>
            <person name="Yadav S."/>
            <person name="Hopmans E.C."/>
            <person name="Dutilh B.E."/>
            <person name="Sinninghe Damste J.S."/>
        </authorList>
    </citation>
    <scope>NUCLEOTIDE SEQUENCE [LARGE SCALE GENOMIC DNA]</scope>
    <source>
        <strain evidence="1">NIOZ-UU82</strain>
    </source>
</reference>